<dbReference type="RefSeq" id="WP_370563717.1">
    <property type="nucleotide sequence ID" value="NZ_JBFWIB010000004.1"/>
</dbReference>
<dbReference type="EMBL" id="JBFWIC010000028">
    <property type="protein sequence ID" value="MEZ0476154.1"/>
    <property type="molecule type" value="Genomic_DNA"/>
</dbReference>
<protein>
    <submittedName>
        <fullName evidence="2">Uncharacterized protein</fullName>
    </submittedName>
</protein>
<evidence type="ECO:0000256" key="1">
    <source>
        <dbReference type="SAM" id="MobiDB-lite"/>
    </source>
</evidence>
<evidence type="ECO:0000313" key="3">
    <source>
        <dbReference type="Proteomes" id="UP001566331"/>
    </source>
</evidence>
<organism evidence="2 3">
    <name type="scientific">Luteimonas salinilitoris</name>
    <dbReference type="NCBI Taxonomy" id="3237697"/>
    <lineage>
        <taxon>Bacteria</taxon>
        <taxon>Pseudomonadati</taxon>
        <taxon>Pseudomonadota</taxon>
        <taxon>Gammaproteobacteria</taxon>
        <taxon>Lysobacterales</taxon>
        <taxon>Lysobacteraceae</taxon>
        <taxon>Luteimonas</taxon>
    </lineage>
</organism>
<proteinExistence type="predicted"/>
<name>A0ABV4HTR8_9GAMM</name>
<keyword evidence="3" id="KW-1185">Reference proteome</keyword>
<accession>A0ABV4HTR8</accession>
<feature type="region of interest" description="Disordered" evidence="1">
    <location>
        <begin position="1"/>
        <end position="28"/>
    </location>
</feature>
<reference evidence="2 3" key="1">
    <citation type="submission" date="2024-07" db="EMBL/GenBank/DDBJ databases">
        <title>Luteimonas salilacus sp. nov., isolated from the shore soil of Salt Lake in Tibet of China.</title>
        <authorList>
            <person name="Zhang X."/>
            <person name="Li A."/>
        </authorList>
    </citation>
    <scope>NUCLEOTIDE SEQUENCE [LARGE SCALE GENOMIC DNA]</scope>
    <source>
        <strain evidence="2 3">B3-2-R+30</strain>
    </source>
</reference>
<gene>
    <name evidence="2" type="ORF">AB6713_16260</name>
</gene>
<comment type="caution">
    <text evidence="2">The sequence shown here is derived from an EMBL/GenBank/DDBJ whole genome shotgun (WGS) entry which is preliminary data.</text>
</comment>
<dbReference type="Proteomes" id="UP001566331">
    <property type="component" value="Unassembled WGS sequence"/>
</dbReference>
<sequence length="66" mass="7250">MIAHKGNLSKSAQQIAAPYRSTGTLTTPKGRGLLHCQSIRYPMDHNRRPGIALWGVDVSTLPVPRQ</sequence>
<evidence type="ECO:0000313" key="2">
    <source>
        <dbReference type="EMBL" id="MEZ0476154.1"/>
    </source>
</evidence>